<dbReference type="CDD" id="cd06225">
    <property type="entry name" value="HAMP"/>
    <property type="match status" value="1"/>
</dbReference>
<dbReference type="SUPFAM" id="SSF51905">
    <property type="entry name" value="FAD/NAD(P)-binding domain"/>
    <property type="match status" value="1"/>
</dbReference>
<keyword evidence="7" id="KW-1133">Transmembrane helix</keyword>
<evidence type="ECO:0000256" key="4">
    <source>
        <dbReference type="ARBA" id="ARBA00023224"/>
    </source>
</evidence>
<evidence type="ECO:0000313" key="10">
    <source>
        <dbReference type="EMBL" id="UJF36224.1"/>
    </source>
</evidence>
<dbReference type="Proteomes" id="UP001649230">
    <property type="component" value="Chromosome"/>
</dbReference>
<feature type="domain" description="HAMP" evidence="9">
    <location>
        <begin position="731"/>
        <end position="779"/>
    </location>
</feature>
<dbReference type="CDD" id="cd11386">
    <property type="entry name" value="MCP_signal"/>
    <property type="match status" value="1"/>
</dbReference>
<evidence type="ECO:0000259" key="9">
    <source>
        <dbReference type="PROSITE" id="PS50885"/>
    </source>
</evidence>
<dbReference type="InterPro" id="IPR007891">
    <property type="entry name" value="CHASE3"/>
</dbReference>
<dbReference type="PROSITE" id="PS50111">
    <property type="entry name" value="CHEMOTAXIS_TRANSDUC_2"/>
    <property type="match status" value="1"/>
</dbReference>
<gene>
    <name evidence="10" type="ORF">L0M14_01805</name>
</gene>
<dbReference type="InterPro" id="IPR004090">
    <property type="entry name" value="Chemotax_Me-accpt_rcpt"/>
</dbReference>
<sequence length="1084" mass="118623">MKIGVIGAGIGGLTAAAYLAKGGCEVTVLEKASTVGGSAGFYVRQGRMFPTGATLAFGLEEQGLLRERLQELGIQLSAVELLHPMDVVLKDRTVSIYKDRKRWEEELQSKFFERKDDVLRFWRHLESLSKGVLGVTKSGVALPIQRFVDVGNLPAFVCRHPWTSLKLAKYASWTVEDFMWAYRLDSYEPLRRLLDLQLVDAVQTDVSKAALLPACLALSVYRYGSFALERGLGQLSEAIAERIAALGGEVLLGQSAEHVQYEEGAGKWLVQTRKASYTFDIVINNTGGSLGLEPEIGGPHSLSWGAFRVDAVIKQAAAAERLKDMTLPFAFQIAPKPQHSYLFGDQHGPVYVTFQQALNAKQEPISGELTMTASVHTRTESWLECPKEVYSFKKQKGTDAILAEIEKVIPVREHIVYLEAGTPKTYRKFIGKAEVGGFPLTIAHAVTDPRGVRTSLPGMYKVGEQVFPGPGTLSSALSGYYAARAILKKKGKALYVILSDTYSHNKERHAAMTVLLKRMNKIHYKIALGFLVVVLCFVISILSVSSQLTAFQKESDFITDHDMEVHSLAQSIQKDLADMETGQRGYVITGDKKYLDPYTNGKAGWQKHFEALFQLVADNPVQQDKLKAIQKNAESWIQEAGEKVVAMKGNNDTKGIQQFFQEDPGKTYMDALREQISAFRQTEKALTAQRVGALEEKNDQLRMQLYISLVVVLAAAALSYYFTGVRTGKNVRKVGAAIAEIALSGGDLTRRISVSTKDETKDLADQTNALLTSLQGMITDIQASAEELKQSSGLLRAGAEESSKASEQIAHSVQRVAQGAEHQVSQTQEISAALQETVFGLDQVAATSTELSDLAANTNSIATQSAERMLDNAGKIGRIEETFSEIQESATALSVLSEQIRKVVSHIKEISNQTNLLALNAAIEAARAGEHGRGFAVVADEIRKLAEQAAHSTLDINQTIEVMLGSINSLVQKVDENSLDVKDGVQAMKSAGDSFRNIMFRISHVSSQVMDVTATVEQMSASAKSVDTSVHEITRITEETASFSEEVAAMTEEQTAASQEMLQTALKLNEMSETLQALVGKFKV</sequence>
<dbReference type="Gene3D" id="6.10.340.10">
    <property type="match status" value="1"/>
</dbReference>
<keyword evidence="11" id="KW-1185">Reference proteome</keyword>
<evidence type="ECO:0000256" key="5">
    <source>
        <dbReference type="ARBA" id="ARBA00029447"/>
    </source>
</evidence>
<dbReference type="RefSeq" id="WP_235122779.1">
    <property type="nucleotide sequence ID" value="NZ_CP090978.1"/>
</dbReference>
<evidence type="ECO:0000256" key="3">
    <source>
        <dbReference type="ARBA" id="ARBA00023136"/>
    </source>
</evidence>
<keyword evidence="2" id="KW-1003">Cell membrane</keyword>
<dbReference type="SUPFAM" id="SSF58104">
    <property type="entry name" value="Methyl-accepting chemotaxis protein (MCP) signaling domain"/>
    <property type="match status" value="1"/>
</dbReference>
<dbReference type="PANTHER" id="PTHR32089:SF112">
    <property type="entry name" value="LYSOZYME-LIKE PROTEIN-RELATED"/>
    <property type="match status" value="1"/>
</dbReference>
<comment type="similarity">
    <text evidence="5">Belongs to the methyl-accepting chemotaxis (MCP) protein family.</text>
</comment>
<dbReference type="CDD" id="cd19410">
    <property type="entry name" value="HK9-like_sensor"/>
    <property type="match status" value="1"/>
</dbReference>
<comment type="subcellular location">
    <subcellularLocation>
        <location evidence="1">Cell membrane</location>
    </subcellularLocation>
</comment>
<keyword evidence="4 6" id="KW-0807">Transducer</keyword>
<keyword evidence="3 7" id="KW-0472">Membrane</keyword>
<feature type="transmembrane region" description="Helical" evidence="7">
    <location>
        <begin position="705"/>
        <end position="723"/>
    </location>
</feature>
<accession>A0ABY3SQG3</accession>
<dbReference type="Pfam" id="PF05227">
    <property type="entry name" value="CHASE3"/>
    <property type="match status" value="1"/>
</dbReference>
<dbReference type="PRINTS" id="PR00260">
    <property type="entry name" value="CHEMTRNSDUCR"/>
</dbReference>
<dbReference type="Pfam" id="PF13450">
    <property type="entry name" value="NAD_binding_8"/>
    <property type="match status" value="1"/>
</dbReference>
<dbReference type="SMART" id="SM00304">
    <property type="entry name" value="HAMP"/>
    <property type="match status" value="2"/>
</dbReference>
<feature type="domain" description="Methyl-accepting transducer" evidence="8">
    <location>
        <begin position="798"/>
        <end position="1034"/>
    </location>
</feature>
<evidence type="ECO:0000256" key="6">
    <source>
        <dbReference type="PROSITE-ProRule" id="PRU00284"/>
    </source>
</evidence>
<keyword evidence="7" id="KW-0812">Transmembrane</keyword>
<dbReference type="Pfam" id="PF00015">
    <property type="entry name" value="MCPsignal"/>
    <property type="match status" value="1"/>
</dbReference>
<evidence type="ECO:0000259" key="8">
    <source>
        <dbReference type="PROSITE" id="PS50111"/>
    </source>
</evidence>
<reference evidence="10 11" key="1">
    <citation type="journal article" date="2024" name="Int. J. Syst. Evol. Microbiol.">
        <title>Paenibacillus hexagrammi sp. nov., a novel bacterium isolated from the gut content of Hexagrammos agrammus.</title>
        <authorList>
            <person name="Jung H.K."/>
            <person name="Kim D.G."/>
            <person name="Zin H."/>
            <person name="Park J."/>
            <person name="Jung H."/>
            <person name="Kim Y.O."/>
            <person name="Kong H.J."/>
            <person name="Kim J.W."/>
            <person name="Kim Y.S."/>
        </authorList>
    </citation>
    <scope>NUCLEOTIDE SEQUENCE [LARGE SCALE GENOMIC DNA]</scope>
    <source>
        <strain evidence="10 11">YPD9-1</strain>
    </source>
</reference>
<dbReference type="PANTHER" id="PTHR32089">
    <property type="entry name" value="METHYL-ACCEPTING CHEMOTAXIS PROTEIN MCPB"/>
    <property type="match status" value="1"/>
</dbReference>
<dbReference type="EMBL" id="CP090978">
    <property type="protein sequence ID" value="UJF36224.1"/>
    <property type="molecule type" value="Genomic_DNA"/>
</dbReference>
<dbReference type="SMART" id="SM00283">
    <property type="entry name" value="MA"/>
    <property type="match status" value="1"/>
</dbReference>
<evidence type="ECO:0000256" key="1">
    <source>
        <dbReference type="ARBA" id="ARBA00004236"/>
    </source>
</evidence>
<dbReference type="PROSITE" id="PS50885">
    <property type="entry name" value="HAMP"/>
    <property type="match status" value="1"/>
</dbReference>
<proteinExistence type="inferred from homology"/>
<dbReference type="Gene3D" id="3.50.50.60">
    <property type="entry name" value="FAD/NAD(P)-binding domain"/>
    <property type="match status" value="1"/>
</dbReference>
<organism evidence="10 11">
    <name type="scientific">Paenibacillus hexagrammi</name>
    <dbReference type="NCBI Taxonomy" id="2908839"/>
    <lineage>
        <taxon>Bacteria</taxon>
        <taxon>Bacillati</taxon>
        <taxon>Bacillota</taxon>
        <taxon>Bacilli</taxon>
        <taxon>Bacillales</taxon>
        <taxon>Paenibacillaceae</taxon>
        <taxon>Paenibacillus</taxon>
    </lineage>
</organism>
<evidence type="ECO:0000256" key="7">
    <source>
        <dbReference type="SAM" id="Phobius"/>
    </source>
</evidence>
<dbReference type="Gene3D" id="1.10.287.950">
    <property type="entry name" value="Methyl-accepting chemotaxis protein"/>
    <property type="match status" value="1"/>
</dbReference>
<dbReference type="InterPro" id="IPR003660">
    <property type="entry name" value="HAMP_dom"/>
</dbReference>
<evidence type="ECO:0000256" key="2">
    <source>
        <dbReference type="ARBA" id="ARBA00022475"/>
    </source>
</evidence>
<dbReference type="InterPro" id="IPR004089">
    <property type="entry name" value="MCPsignal_dom"/>
</dbReference>
<name>A0ABY3SQG3_9BACL</name>
<dbReference type="InterPro" id="IPR036188">
    <property type="entry name" value="FAD/NAD-bd_sf"/>
</dbReference>
<feature type="transmembrane region" description="Helical" evidence="7">
    <location>
        <begin position="522"/>
        <end position="544"/>
    </location>
</feature>
<evidence type="ECO:0000313" key="11">
    <source>
        <dbReference type="Proteomes" id="UP001649230"/>
    </source>
</evidence>
<protein>
    <submittedName>
        <fullName evidence="10">FAD-dependent oxidoreductase</fullName>
    </submittedName>
</protein>